<feature type="transmembrane region" description="Helical" evidence="1">
    <location>
        <begin position="74"/>
        <end position="97"/>
    </location>
</feature>
<keyword evidence="1" id="KW-0812">Transmembrane</keyword>
<dbReference type="EMBL" id="PRLL01000005">
    <property type="protein sequence ID" value="RYC73701.1"/>
    <property type="molecule type" value="Genomic_DNA"/>
</dbReference>
<feature type="transmembrane region" description="Helical" evidence="1">
    <location>
        <begin position="294"/>
        <end position="315"/>
    </location>
</feature>
<evidence type="ECO:0000256" key="1">
    <source>
        <dbReference type="SAM" id="Phobius"/>
    </source>
</evidence>
<dbReference type="Gene3D" id="1.20.120.1220">
    <property type="match status" value="1"/>
</dbReference>
<feature type="transmembrane region" description="Helical" evidence="1">
    <location>
        <begin position="131"/>
        <end position="151"/>
    </location>
</feature>
<reference evidence="3 4" key="1">
    <citation type="journal article" date="2018" name="bioRxiv">
        <title>Evidence of independent acquisition and adaption of ultra-small bacteria to human hosts across the highly diverse yet reduced genomes of the phylum Saccharibacteria.</title>
        <authorList>
            <person name="McLean J.S."/>
            <person name="Bor B."/>
            <person name="To T.T."/>
            <person name="Liu Q."/>
            <person name="Kearns K.A."/>
            <person name="Solden L.M."/>
            <person name="Wrighton K.C."/>
            <person name="He X."/>
            <person name="Shi W."/>
        </authorList>
    </citation>
    <scope>NUCLEOTIDE SEQUENCE [LARGE SCALE GENOMIC DNA]</scope>
    <source>
        <strain evidence="3 4">TM7_KMM_G3_1_HOT_351</strain>
    </source>
</reference>
<dbReference type="RefSeq" id="WP_129604511.1">
    <property type="nucleotide sequence ID" value="NZ_PRLL01000005.1"/>
</dbReference>
<dbReference type="PANTHER" id="PTHR30487">
    <property type="entry name" value="TYPE 4 PREPILIN-LIKE PROTEINS LEADER PEPTIDE-PROCESSING ENZYME"/>
    <property type="match status" value="1"/>
</dbReference>
<feature type="transmembrane region" description="Helical" evidence="1">
    <location>
        <begin position="6"/>
        <end position="25"/>
    </location>
</feature>
<keyword evidence="4" id="KW-1185">Reference proteome</keyword>
<dbReference type="PANTHER" id="PTHR30487:SF0">
    <property type="entry name" value="PREPILIN LEADER PEPTIDASE_N-METHYLTRANSFERASE-RELATED"/>
    <property type="match status" value="1"/>
</dbReference>
<feature type="transmembrane region" description="Helical" evidence="1">
    <location>
        <begin position="158"/>
        <end position="176"/>
    </location>
</feature>
<feature type="transmembrane region" description="Helical" evidence="1">
    <location>
        <begin position="240"/>
        <end position="257"/>
    </location>
</feature>
<name>A0ABY0FK46_9BACT</name>
<dbReference type="Proteomes" id="UP001191004">
    <property type="component" value="Unassembled WGS sequence"/>
</dbReference>
<comment type="caution">
    <text evidence="3">The sequence shown here is derived from an EMBL/GenBank/DDBJ whole genome shotgun (WGS) entry which is preliminary data.</text>
</comment>
<reference evidence="3 4" key="2">
    <citation type="journal article" date="2020" name="Cell Rep.">
        <title>Acquisition and Adaptation of Ultra-small Parasitic Reduced Genome Bacteria to Mammalian Hosts.</title>
        <authorList>
            <person name="McLean J.S."/>
            <person name="Bor B."/>
            <person name="Kerns K.A."/>
            <person name="Liu Q."/>
            <person name="To T.T."/>
            <person name="Solden L."/>
            <person name="Hendrickson E.L."/>
            <person name="Wrighton K."/>
            <person name="Shi W."/>
            <person name="He X."/>
        </authorList>
    </citation>
    <scope>NUCLEOTIDE SEQUENCE [LARGE SCALE GENOMIC DNA]</scope>
    <source>
        <strain evidence="3 4">TM7_KMM_G3_1_HOT_351</strain>
    </source>
</reference>
<dbReference type="Pfam" id="PF06750">
    <property type="entry name" value="A24_N_bact"/>
    <property type="match status" value="1"/>
</dbReference>
<evidence type="ECO:0000259" key="2">
    <source>
        <dbReference type="Pfam" id="PF06750"/>
    </source>
</evidence>
<proteinExistence type="predicted"/>
<keyword evidence="1" id="KW-0472">Membrane</keyword>
<organism evidence="3 4">
    <name type="scientific">Candidatus Nanosyncoccus nanoralicus</name>
    <dbReference type="NCBI Taxonomy" id="2171996"/>
    <lineage>
        <taxon>Bacteria</taxon>
        <taxon>Candidatus Saccharimonadota</taxon>
        <taxon>Candidatus Nanosyncoccalia</taxon>
        <taxon>Candidatus Nanosyncoccales</taxon>
        <taxon>Candidatus Nanosyncoccaceae</taxon>
        <taxon>Candidatus Nanosyncoccus</taxon>
    </lineage>
</organism>
<dbReference type="InterPro" id="IPR010627">
    <property type="entry name" value="Prepilin_pept_A24_N"/>
</dbReference>
<sequence>MLVVLYLIFFVVGAVFGSFACCQAYRIRYKEEGKRIGGRSECLFCHHRLAWYELIPIVSWVLQRGRCRQCGKKIGGIEIASEVAMGLIFCGILSLFFKQVDVMRFWQGAGYDFWRNFDIELLMRIFTNPLIIVRALILMVSAVLFWILVVYDLKWQRLPSWILYVLIGLGVGYFILNELVRFGIISELRYLPGSKLLSMQTGTTRQVSEVIKNDLFTLVSSILVLPGLYFLMYKISKERLVGGGDYLLALAAVLFLGRFELSLMLLFVANLLALGFNAKKIMQKKKVRVPFGPYLIMGFWLVLLFAREILLYLYVVAV</sequence>
<evidence type="ECO:0000313" key="3">
    <source>
        <dbReference type="EMBL" id="RYC73701.1"/>
    </source>
</evidence>
<feature type="domain" description="Prepilin peptidase A24 N-terminal" evidence="2">
    <location>
        <begin position="11"/>
        <end position="92"/>
    </location>
</feature>
<gene>
    <name evidence="3" type="primary">comC</name>
    <name evidence="3" type="ORF">G3KMM_00267</name>
</gene>
<feature type="transmembrane region" description="Helical" evidence="1">
    <location>
        <begin position="215"/>
        <end position="233"/>
    </location>
</feature>
<dbReference type="InterPro" id="IPR050882">
    <property type="entry name" value="Prepilin_peptidase/N-MTase"/>
</dbReference>
<accession>A0ABY0FK46</accession>
<keyword evidence="1" id="KW-1133">Transmembrane helix</keyword>
<protein>
    <submittedName>
        <fullName evidence="3">Type 4 prepilin-like proteins leader peptide-processing enzyme</fullName>
    </submittedName>
</protein>
<evidence type="ECO:0000313" key="4">
    <source>
        <dbReference type="Proteomes" id="UP001191004"/>
    </source>
</evidence>